<dbReference type="OrthoDB" id="79252at2759"/>
<feature type="domain" description="TFIIS central" evidence="8">
    <location>
        <begin position="257"/>
        <end position="390"/>
    </location>
</feature>
<evidence type="ECO:0000256" key="7">
    <source>
        <dbReference type="SAM" id="MobiDB-lite"/>
    </source>
</evidence>
<evidence type="ECO:0000256" key="5">
    <source>
        <dbReference type="ARBA" id="ARBA00022771"/>
    </source>
</evidence>
<feature type="compositionally biased region" description="Basic and acidic residues" evidence="7">
    <location>
        <begin position="40"/>
        <end position="49"/>
    </location>
</feature>
<dbReference type="Pfam" id="PF07744">
    <property type="entry name" value="SPOC"/>
    <property type="match status" value="1"/>
</dbReference>
<dbReference type="Pfam" id="PF20826">
    <property type="entry name" value="PHD_5"/>
    <property type="match status" value="1"/>
</dbReference>
<gene>
    <name evidence="9" type="ORF">LIPSTDRAFT_4515</name>
</gene>
<dbReference type="EMBL" id="KV454296">
    <property type="protein sequence ID" value="ODQ72167.1"/>
    <property type="molecule type" value="Genomic_DNA"/>
</dbReference>
<dbReference type="SMART" id="SM00510">
    <property type="entry name" value="TFS2M"/>
    <property type="match status" value="1"/>
</dbReference>
<dbReference type="PROSITE" id="PS51321">
    <property type="entry name" value="TFIIS_CENTRAL"/>
    <property type="match status" value="1"/>
</dbReference>
<dbReference type="CDD" id="cd21538">
    <property type="entry name" value="SPOC_TFIIS"/>
    <property type="match status" value="1"/>
</dbReference>
<keyword evidence="10" id="KW-1185">Reference proteome</keyword>
<dbReference type="SUPFAM" id="SSF46942">
    <property type="entry name" value="Elongation factor TFIIS domain 2"/>
    <property type="match status" value="1"/>
</dbReference>
<feature type="compositionally biased region" description="Polar residues" evidence="7">
    <location>
        <begin position="195"/>
        <end position="223"/>
    </location>
</feature>
<evidence type="ECO:0000313" key="10">
    <source>
        <dbReference type="Proteomes" id="UP000094385"/>
    </source>
</evidence>
<proteinExistence type="inferred from homology"/>
<feature type="compositionally biased region" description="Polar residues" evidence="7">
    <location>
        <begin position="446"/>
        <end position="461"/>
    </location>
</feature>
<dbReference type="InterPro" id="IPR036575">
    <property type="entry name" value="TFIIS_cen_dom_sf"/>
</dbReference>
<dbReference type="GO" id="GO:0005634">
    <property type="term" value="C:nucleus"/>
    <property type="evidence" value="ECO:0007669"/>
    <property type="project" value="TreeGrafter"/>
</dbReference>
<evidence type="ECO:0000256" key="6">
    <source>
        <dbReference type="ARBA" id="ARBA00022833"/>
    </source>
</evidence>
<accession>A0A1E3Q5A2</accession>
<evidence type="ECO:0000313" key="9">
    <source>
        <dbReference type="EMBL" id="ODQ72167.1"/>
    </source>
</evidence>
<dbReference type="STRING" id="675824.A0A1E3Q5A2"/>
<keyword evidence="4" id="KW-0479">Metal-binding</keyword>
<feature type="region of interest" description="Disordered" evidence="7">
    <location>
        <begin position="1"/>
        <end position="75"/>
    </location>
</feature>
<dbReference type="SUPFAM" id="SSF57903">
    <property type="entry name" value="FYVE/PHD zinc finger"/>
    <property type="match status" value="1"/>
</dbReference>
<evidence type="ECO:0000256" key="4">
    <source>
        <dbReference type="ARBA" id="ARBA00022723"/>
    </source>
</evidence>
<dbReference type="Gene3D" id="1.10.472.30">
    <property type="entry name" value="Transcription elongation factor S-II, central domain"/>
    <property type="match status" value="1"/>
</dbReference>
<name>A0A1E3Q5A2_LIPST</name>
<dbReference type="PANTHER" id="PTHR11477:SF11">
    <property type="entry name" value="TRANSCRIPTION FACTOR BYE1"/>
    <property type="match status" value="1"/>
</dbReference>
<dbReference type="InterPro" id="IPR012921">
    <property type="entry name" value="SPOC_C"/>
</dbReference>
<dbReference type="Proteomes" id="UP000094385">
    <property type="component" value="Unassembled WGS sequence"/>
</dbReference>
<evidence type="ECO:0000259" key="8">
    <source>
        <dbReference type="PROSITE" id="PS51321"/>
    </source>
</evidence>
<dbReference type="InterPro" id="IPR003618">
    <property type="entry name" value="TFIIS_cen_dom"/>
</dbReference>
<protein>
    <recommendedName>
        <fullName evidence="3">Transcription factor BYE1</fullName>
    </recommendedName>
</protein>
<feature type="region of interest" description="Disordered" evidence="7">
    <location>
        <begin position="390"/>
        <end position="428"/>
    </location>
</feature>
<dbReference type="PROSITE" id="PS01359">
    <property type="entry name" value="ZF_PHD_1"/>
    <property type="match status" value="1"/>
</dbReference>
<evidence type="ECO:0000256" key="1">
    <source>
        <dbReference type="ARBA" id="ARBA00002311"/>
    </source>
</evidence>
<dbReference type="GO" id="GO:0031440">
    <property type="term" value="P:regulation of mRNA 3'-end processing"/>
    <property type="evidence" value="ECO:0007669"/>
    <property type="project" value="TreeGrafter"/>
</dbReference>
<sequence length="870" mass="96346">MASNEPRRSSRTTKGQHSQKLTEEVEAADTRRAISTSKTTNREQSERKNPKPKSKRTKKQNMPEEEEEEEDESYVRCVCGLEATDPEDDKPLMAQCEECLCWQHPECTMGITDEAEVPDQYFCERCRPELHEAYFGRIAHQEPTAAPGLNDPDYKPETVNGSQKSAKRKFPRSPSFEIPEAPLKVQKQERHVSVPDQTDASISEKSVQQEGKPQISRPMSVSSHPPLARRKSSTATGPKGVSLPQKVDHVDDLADNVRKSVASGILKLLEKAADAAITNDALKLGEGTTALEFAEKLSLEIEYSMYEQLAIKTEKDVGHKYRDKFRTILFNLKDIKNSLLRQRVLSGEIAPDHLVRMAPEEMMNPELQKLAEAVRAESISQSILKKAEAPRIRRTHKGEEFVGDVDPMGPLPENAPEGEEENSSQVNPDAATRVFHSANDEAYSRRSVSPFTTVEQQNSTGLIPDDDSRERSQSLQLSDAGAKNSEDGRSATPSAGSAGADNADFDIDQVWKSVNSPPPTEEKNSHITSSNAVQPASPRPQGRQVIDEDIDRLISDDLGHNAASEDDFDDHSYSPMLEATVSVIWEGLISMASVSEFMGSAVQVGGPLFDGEVRRWQDVIAPSIDIDGRLSKDTAASYLSEVSSTKDLVAVSFMVKDPNLKDQERAFTRLFDYFRGRDRYGVIRNKLPNVKDAYLVPLLPADPRPDYMHMISSISIPRIITMPMLLGIFVINKVNTTARALSSGYTDRHTSLEMPLEPEGYDPTATPIVPSISSDAYGGREPWYPPLSMETSSFSSSPSATIASPEVNLLPRGTVQNITDALLSLALPQNEVALLQKILESSPEIVQDPSLINDPNFLIEVVQDYQRKHP</sequence>
<evidence type="ECO:0000256" key="2">
    <source>
        <dbReference type="ARBA" id="ARBA00011050"/>
    </source>
</evidence>
<dbReference type="AlphaFoldDB" id="A0A1E3Q5A2"/>
<comment type="similarity">
    <text evidence="2">Belongs to the BYE1 family.</text>
</comment>
<dbReference type="InterPro" id="IPR011011">
    <property type="entry name" value="Znf_FYVE_PHD"/>
</dbReference>
<keyword evidence="6" id="KW-0862">Zinc</keyword>
<feature type="region of interest" description="Disordered" evidence="7">
    <location>
        <begin position="143"/>
        <end position="245"/>
    </location>
</feature>
<feature type="compositionally biased region" description="Basic and acidic residues" evidence="7">
    <location>
        <begin position="20"/>
        <end position="32"/>
    </location>
</feature>
<dbReference type="PANTHER" id="PTHR11477">
    <property type="entry name" value="TRANSCRIPTION FACTOR S-II ZINC FINGER DOMAIN-CONTAINING PROTEIN"/>
    <property type="match status" value="1"/>
</dbReference>
<dbReference type="GO" id="GO:0006368">
    <property type="term" value="P:transcription elongation by RNA polymerase II"/>
    <property type="evidence" value="ECO:0007669"/>
    <property type="project" value="TreeGrafter"/>
</dbReference>
<feature type="compositionally biased region" description="Acidic residues" evidence="7">
    <location>
        <begin position="63"/>
        <end position="72"/>
    </location>
</feature>
<dbReference type="InterPro" id="IPR013083">
    <property type="entry name" value="Znf_RING/FYVE/PHD"/>
</dbReference>
<dbReference type="Gene3D" id="3.30.40.10">
    <property type="entry name" value="Zinc/RING finger domain, C3HC4 (zinc finger)"/>
    <property type="match status" value="1"/>
</dbReference>
<dbReference type="GO" id="GO:0001139">
    <property type="term" value="F:RNA polymerase II complex recruiting activity"/>
    <property type="evidence" value="ECO:0007669"/>
    <property type="project" value="TreeGrafter"/>
</dbReference>
<evidence type="ECO:0000256" key="3">
    <source>
        <dbReference type="ARBA" id="ARBA00021616"/>
    </source>
</evidence>
<dbReference type="GO" id="GO:0006362">
    <property type="term" value="P:transcription elongation by RNA polymerase I"/>
    <property type="evidence" value="ECO:0007669"/>
    <property type="project" value="TreeGrafter"/>
</dbReference>
<keyword evidence="5" id="KW-0863">Zinc-finger</keyword>
<feature type="compositionally biased region" description="Basic residues" evidence="7">
    <location>
        <begin position="50"/>
        <end position="59"/>
    </location>
</feature>
<comment type="function">
    <text evidence="1">Negative regulator of transcription elongation.</text>
</comment>
<dbReference type="GO" id="GO:0000977">
    <property type="term" value="F:RNA polymerase II transcription regulatory region sequence-specific DNA binding"/>
    <property type="evidence" value="ECO:0007669"/>
    <property type="project" value="TreeGrafter"/>
</dbReference>
<feature type="region of interest" description="Disordered" evidence="7">
    <location>
        <begin position="440"/>
        <end position="542"/>
    </location>
</feature>
<organism evidence="9 10">
    <name type="scientific">Lipomyces starkeyi NRRL Y-11557</name>
    <dbReference type="NCBI Taxonomy" id="675824"/>
    <lineage>
        <taxon>Eukaryota</taxon>
        <taxon>Fungi</taxon>
        <taxon>Dikarya</taxon>
        <taxon>Ascomycota</taxon>
        <taxon>Saccharomycotina</taxon>
        <taxon>Lipomycetes</taxon>
        <taxon>Lipomycetales</taxon>
        <taxon>Lipomycetaceae</taxon>
        <taxon>Lipomyces</taxon>
    </lineage>
</organism>
<dbReference type="Pfam" id="PF07500">
    <property type="entry name" value="TFIIS_M"/>
    <property type="match status" value="1"/>
</dbReference>
<dbReference type="GO" id="GO:0008270">
    <property type="term" value="F:zinc ion binding"/>
    <property type="evidence" value="ECO:0007669"/>
    <property type="project" value="UniProtKB-KW"/>
</dbReference>
<reference evidence="9 10" key="1">
    <citation type="journal article" date="2016" name="Proc. Natl. Acad. Sci. U.S.A.">
        <title>Comparative genomics of biotechnologically important yeasts.</title>
        <authorList>
            <person name="Riley R."/>
            <person name="Haridas S."/>
            <person name="Wolfe K.H."/>
            <person name="Lopes M.R."/>
            <person name="Hittinger C.T."/>
            <person name="Goeker M."/>
            <person name="Salamov A.A."/>
            <person name="Wisecaver J.H."/>
            <person name="Long T.M."/>
            <person name="Calvey C.H."/>
            <person name="Aerts A.L."/>
            <person name="Barry K.W."/>
            <person name="Choi C."/>
            <person name="Clum A."/>
            <person name="Coughlan A.Y."/>
            <person name="Deshpande S."/>
            <person name="Douglass A.P."/>
            <person name="Hanson S.J."/>
            <person name="Klenk H.-P."/>
            <person name="LaButti K.M."/>
            <person name="Lapidus A."/>
            <person name="Lindquist E.A."/>
            <person name="Lipzen A.M."/>
            <person name="Meier-Kolthoff J.P."/>
            <person name="Ohm R.A."/>
            <person name="Otillar R.P."/>
            <person name="Pangilinan J.L."/>
            <person name="Peng Y."/>
            <person name="Rokas A."/>
            <person name="Rosa C.A."/>
            <person name="Scheuner C."/>
            <person name="Sibirny A.A."/>
            <person name="Slot J.C."/>
            <person name="Stielow J.B."/>
            <person name="Sun H."/>
            <person name="Kurtzman C.P."/>
            <person name="Blackwell M."/>
            <person name="Grigoriev I.V."/>
            <person name="Jeffries T.W."/>
        </authorList>
    </citation>
    <scope>NUCLEOTIDE SEQUENCE [LARGE SCALE GENOMIC DNA]</scope>
    <source>
        <strain evidence="9 10">NRRL Y-11557</strain>
    </source>
</reference>
<dbReference type="GO" id="GO:0031564">
    <property type="term" value="P:transcription antitermination"/>
    <property type="evidence" value="ECO:0007669"/>
    <property type="project" value="TreeGrafter"/>
</dbReference>
<dbReference type="InterPro" id="IPR019786">
    <property type="entry name" value="Zinc_finger_PHD-type_CS"/>
</dbReference>